<organism evidence="1 2">
    <name type="scientific">Chitinophaga solisilvae</name>
    <dbReference type="NCBI Taxonomy" id="1233460"/>
    <lineage>
        <taxon>Bacteria</taxon>
        <taxon>Pseudomonadati</taxon>
        <taxon>Bacteroidota</taxon>
        <taxon>Chitinophagia</taxon>
        <taxon>Chitinophagales</taxon>
        <taxon>Chitinophagaceae</taxon>
        <taxon>Chitinophaga</taxon>
    </lineage>
</organism>
<dbReference type="PANTHER" id="PTHR38479:SF2">
    <property type="entry name" value="WINGED HELIX DNA-BINDING DOMAIN-CONTAINING PROTEIN"/>
    <property type="match status" value="1"/>
</dbReference>
<comment type="caution">
    <text evidence="1">The sequence shown here is derived from an EMBL/GenBank/DDBJ whole genome shotgun (WGS) entry which is preliminary data.</text>
</comment>
<evidence type="ECO:0000313" key="2">
    <source>
        <dbReference type="Proteomes" id="UP000281028"/>
    </source>
</evidence>
<dbReference type="AlphaFoldDB" id="A0A433WGR0"/>
<accession>A0A433WGR0</accession>
<proteinExistence type="predicted"/>
<dbReference type="InterPro" id="IPR009351">
    <property type="entry name" value="AlkZ-like"/>
</dbReference>
<name>A0A433WGR0_9BACT</name>
<dbReference type="OrthoDB" id="2210247at2"/>
<evidence type="ECO:0000313" key="1">
    <source>
        <dbReference type="EMBL" id="NSL85801.1"/>
    </source>
</evidence>
<sequence length="356" mass="40795">MKMTHHDITLQRLRQQHLATPEFKKPVDLVRWMGAVQAQDYSAAKWAVGQRLKTATEARLDEALDKWEIIRTHIMRPTWHFVAPEDLRWIQQLTAPRVKKLMVYNDNQWGLDTRIIHRSHKLLEKILRDKQQLTRYQIAPLLKEEGIPTDEYRIGSLLAHAELDGIICSGPRHGKQFSYVLIDEHVPPAKPRSKPEALAELALRYFSSHGPAQLQDFAWWSGLTITESKAGLDAVKDQLAEMTIEGISYWTAPGKRRQTATAEVKLLSAFDEFNVGYKKRDLQQLLLKKELAPMESLGYLIVTNGQITGTWKRTIKTKHIEVTCKHLLPLKKSDTTALSAAIEHYSLFTGMPVQLK</sequence>
<reference evidence="1" key="1">
    <citation type="submission" date="2020-05" db="EMBL/GenBank/DDBJ databases">
        <title>Chitinophaga laudate sp. nov., isolated from a tropical peat swamp.</title>
        <authorList>
            <person name="Goh C.B.S."/>
            <person name="Lee M.S."/>
            <person name="Parimannan S."/>
            <person name="Pasbakhsh P."/>
            <person name="Yule C.M."/>
            <person name="Rajandas H."/>
            <person name="Loke S."/>
            <person name="Croft L."/>
            <person name="Tan J.B.L."/>
        </authorList>
    </citation>
    <scope>NUCLEOTIDE SEQUENCE</scope>
    <source>
        <strain evidence="1">Mgbs1</strain>
    </source>
</reference>
<dbReference type="Proteomes" id="UP000281028">
    <property type="component" value="Unassembled WGS sequence"/>
</dbReference>
<dbReference type="PANTHER" id="PTHR38479">
    <property type="entry name" value="LMO0824 PROTEIN"/>
    <property type="match status" value="1"/>
</dbReference>
<dbReference type="EMBL" id="RIAR02000001">
    <property type="protein sequence ID" value="NSL85801.1"/>
    <property type="molecule type" value="Genomic_DNA"/>
</dbReference>
<gene>
    <name evidence="1" type="ORF">ECE50_003090</name>
</gene>
<dbReference type="GO" id="GO:0003677">
    <property type="term" value="F:DNA binding"/>
    <property type="evidence" value="ECO:0007669"/>
    <property type="project" value="UniProtKB-KW"/>
</dbReference>
<dbReference type="Pfam" id="PF06224">
    <property type="entry name" value="AlkZ-like"/>
    <property type="match status" value="1"/>
</dbReference>
<protein>
    <submittedName>
        <fullName evidence="1">Winged helix DNA-binding domain-containing protein</fullName>
    </submittedName>
</protein>
<keyword evidence="1" id="KW-0238">DNA-binding</keyword>
<keyword evidence="2" id="KW-1185">Reference proteome</keyword>